<organism evidence="2 3">
    <name type="scientific">Protopolystoma xenopodis</name>
    <dbReference type="NCBI Taxonomy" id="117903"/>
    <lineage>
        <taxon>Eukaryota</taxon>
        <taxon>Metazoa</taxon>
        <taxon>Spiralia</taxon>
        <taxon>Lophotrochozoa</taxon>
        <taxon>Platyhelminthes</taxon>
        <taxon>Monogenea</taxon>
        <taxon>Polyopisthocotylea</taxon>
        <taxon>Polystomatidea</taxon>
        <taxon>Polystomatidae</taxon>
        <taxon>Protopolystoma</taxon>
    </lineage>
</organism>
<dbReference type="Proteomes" id="UP000784294">
    <property type="component" value="Unassembled WGS sequence"/>
</dbReference>
<dbReference type="GO" id="GO:0007032">
    <property type="term" value="P:endosome organization"/>
    <property type="evidence" value="ECO:0007669"/>
    <property type="project" value="InterPro"/>
</dbReference>
<keyword evidence="3" id="KW-1185">Reference proteome</keyword>
<accession>A0A3S4ZZ48</accession>
<feature type="domain" description="DnaJ homologue subfamily C GRV2/DNAJC13 N-terminal" evidence="1">
    <location>
        <begin position="1"/>
        <end position="59"/>
    </location>
</feature>
<dbReference type="OrthoDB" id="69656at2759"/>
<sequence>MAIVKGAGLVMRALIEEAGPEVARELRGLALAEGAILYHLSVACFAARGHDARGLAHRCITFIRLSL</sequence>
<dbReference type="GO" id="GO:0006898">
    <property type="term" value="P:receptor-mediated endocytosis"/>
    <property type="evidence" value="ECO:0007669"/>
    <property type="project" value="TreeGrafter"/>
</dbReference>
<dbReference type="GO" id="GO:0010008">
    <property type="term" value="C:endosome membrane"/>
    <property type="evidence" value="ECO:0007669"/>
    <property type="project" value="TreeGrafter"/>
</dbReference>
<name>A0A3S4ZZ48_9PLAT</name>
<dbReference type="InterPro" id="IPR044978">
    <property type="entry name" value="GRV2/DNAJC13"/>
</dbReference>
<dbReference type="InterPro" id="IPR045802">
    <property type="entry name" value="GRV2/DNAJC13_N"/>
</dbReference>
<evidence type="ECO:0000259" key="1">
    <source>
        <dbReference type="Pfam" id="PF19432"/>
    </source>
</evidence>
<evidence type="ECO:0000313" key="2">
    <source>
        <dbReference type="EMBL" id="VEL15578.1"/>
    </source>
</evidence>
<dbReference type="EMBL" id="CAAALY010025095">
    <property type="protein sequence ID" value="VEL15578.1"/>
    <property type="molecule type" value="Genomic_DNA"/>
</dbReference>
<dbReference type="GO" id="GO:2000641">
    <property type="term" value="P:regulation of early endosome to late endosome transport"/>
    <property type="evidence" value="ECO:0007669"/>
    <property type="project" value="InterPro"/>
</dbReference>
<comment type="caution">
    <text evidence="2">The sequence shown here is derived from an EMBL/GenBank/DDBJ whole genome shotgun (WGS) entry which is preliminary data.</text>
</comment>
<dbReference type="PANTHER" id="PTHR36983">
    <property type="entry name" value="DNAJ HOMOLOG SUBFAMILY C MEMBER 13"/>
    <property type="match status" value="1"/>
</dbReference>
<gene>
    <name evidence="2" type="ORF">PXEA_LOCUS9018</name>
</gene>
<reference evidence="2" key="1">
    <citation type="submission" date="2018-11" db="EMBL/GenBank/DDBJ databases">
        <authorList>
            <consortium name="Pathogen Informatics"/>
        </authorList>
    </citation>
    <scope>NUCLEOTIDE SEQUENCE</scope>
</reference>
<dbReference type="AlphaFoldDB" id="A0A3S4ZZ48"/>
<proteinExistence type="predicted"/>
<dbReference type="PANTHER" id="PTHR36983:SF2">
    <property type="entry name" value="DNAJ HOMOLOG SUBFAMILY C MEMBER 13"/>
    <property type="match status" value="1"/>
</dbReference>
<dbReference type="Pfam" id="PF19432">
    <property type="entry name" value="RME-8_N"/>
    <property type="match status" value="1"/>
</dbReference>
<protein>
    <recommendedName>
        <fullName evidence="1">DnaJ homologue subfamily C GRV2/DNAJC13 N-terminal domain-containing protein</fullName>
    </recommendedName>
</protein>
<evidence type="ECO:0000313" key="3">
    <source>
        <dbReference type="Proteomes" id="UP000784294"/>
    </source>
</evidence>